<comment type="similarity">
    <text evidence="2 10">Belongs to the disproportionating enzyme family.</text>
</comment>
<dbReference type="RefSeq" id="WP_102828469.1">
    <property type="nucleotide sequence ID" value="NZ_CP065721.1"/>
</dbReference>
<organism evidence="11 12">
    <name type="scientific">Stutzerimonas degradans</name>
    <dbReference type="NCBI Taxonomy" id="2968968"/>
    <lineage>
        <taxon>Bacteria</taxon>
        <taxon>Pseudomonadati</taxon>
        <taxon>Pseudomonadota</taxon>
        <taxon>Gammaproteobacteria</taxon>
        <taxon>Pseudomonadales</taxon>
        <taxon>Pseudomonadaceae</taxon>
        <taxon>Stutzerimonas</taxon>
    </lineage>
</organism>
<dbReference type="Proteomes" id="UP000235881">
    <property type="component" value="Unassembled WGS sequence"/>
</dbReference>
<keyword evidence="7 10" id="KW-0119">Carbohydrate metabolism</keyword>
<evidence type="ECO:0000256" key="9">
    <source>
        <dbReference type="ARBA" id="ARBA00031501"/>
    </source>
</evidence>
<accession>A0A8E2QEG7</accession>
<evidence type="ECO:0000256" key="1">
    <source>
        <dbReference type="ARBA" id="ARBA00000439"/>
    </source>
</evidence>
<dbReference type="PANTHER" id="PTHR32438">
    <property type="entry name" value="4-ALPHA-GLUCANOTRANSFERASE DPE1, CHLOROPLASTIC/AMYLOPLASTIC"/>
    <property type="match status" value="1"/>
</dbReference>
<dbReference type="PANTHER" id="PTHR32438:SF5">
    <property type="entry name" value="4-ALPHA-GLUCANOTRANSFERASE DPE1, CHLOROPLASTIC_AMYLOPLASTIC"/>
    <property type="match status" value="1"/>
</dbReference>
<protein>
    <recommendedName>
        <fullName evidence="4 10">4-alpha-glucanotransferase</fullName>
        <ecNumber evidence="3 10">2.4.1.25</ecNumber>
    </recommendedName>
    <alternativeName>
        <fullName evidence="8 10">Amylomaltase</fullName>
    </alternativeName>
    <alternativeName>
        <fullName evidence="9 10">Disproportionating enzyme</fullName>
    </alternativeName>
</protein>
<dbReference type="Pfam" id="PF02446">
    <property type="entry name" value="Glyco_hydro_77"/>
    <property type="match status" value="1"/>
</dbReference>
<comment type="caution">
    <text evidence="11">The sequence shown here is derived from an EMBL/GenBank/DDBJ whole genome shotgun (WGS) entry which is preliminary data.</text>
</comment>
<keyword evidence="6 10" id="KW-0808">Transferase</keyword>
<reference evidence="11 12" key="1">
    <citation type="submission" date="2018-01" db="EMBL/GenBank/DDBJ databases">
        <title>Denitrification phenotypes of diverse strains of Pseudomonas stutzeri.</title>
        <authorList>
            <person name="Milligan D.A."/>
            <person name="Bergaust L."/>
            <person name="Bakken L.R."/>
            <person name="Frostegard A."/>
        </authorList>
    </citation>
    <scope>NUCLEOTIDE SEQUENCE [LARGE SCALE GENOMIC DNA]</scope>
    <source>
        <strain evidence="11 12">DSM 50238</strain>
    </source>
</reference>
<dbReference type="GO" id="GO:0005975">
    <property type="term" value="P:carbohydrate metabolic process"/>
    <property type="evidence" value="ECO:0007669"/>
    <property type="project" value="InterPro"/>
</dbReference>
<evidence type="ECO:0000256" key="3">
    <source>
        <dbReference type="ARBA" id="ARBA00012560"/>
    </source>
</evidence>
<evidence type="ECO:0000256" key="8">
    <source>
        <dbReference type="ARBA" id="ARBA00031423"/>
    </source>
</evidence>
<comment type="catalytic activity">
    <reaction evidence="1 10">
        <text>Transfers a segment of a (1-&gt;4)-alpha-D-glucan to a new position in an acceptor, which may be glucose or a (1-&gt;4)-alpha-D-glucan.</text>
        <dbReference type="EC" id="2.4.1.25"/>
    </reaction>
</comment>
<dbReference type="EC" id="2.4.1.25" evidence="3 10"/>
<name>A0A8E2QEG7_9GAMM</name>
<evidence type="ECO:0000256" key="2">
    <source>
        <dbReference type="ARBA" id="ARBA00005684"/>
    </source>
</evidence>
<sequence>MSDESLIRLATAAGLSVDWTDADNRRQRVEPQVLREVLGCLGLAAHSEADVQASLELLAQQYNHGGVPPLLTCDQHAALELGGYFAPASHYQLTSEDGEARHGQLDEQARLPAIGNPGYYQLNIAEHQLTVAVAPHACPTVAEIAGADAWGLTVQLYALRRPGDGGLGDTQALETLARSAATHGADALGISPVHAMFSAYPHQYSPYSPSSRLFLNVLHAAPGAILGERPVQQAIETCELGRERERLEQLELIDWPAVALSRQRLLHQLFEDFSRGGNAQQVDFDSFRASGGEALENHCRFEALHDHLRDAEGNPQHWNAWPAEYRDPASPAVAAFAREHADAISYHAFGQWLMARGLQRAHVAARSAGMRIGLISDLAVGADGGGSQAWSRQAELLAALSVGAPPDVMNRAGQNWGISAFSPWGLQRHGFRAYIEMLRANLAHAGGMRIDHVLGLKRLWVMPAGADPKRGVYLNYPFDDMLRLLCLEAWRHRAVILGEDLGTIPEGLREVLAARGILGMRVLLFEQHHGHFQRAGQYSDQALATSTTHDIPPLAGWWSGHDIDWRIRIGQLSEADRESQWRAREHERAELNRVLCEDSGRDPGQLLEVQEAVDAAACFLGHTPAPLALLPVEDALGLSEQTNMPGIVEVHPNWRRRYPHDSAALLDQACCSRRLHCLNKARHDHREGSRR</sequence>
<proteinExistence type="inferred from homology"/>
<dbReference type="InterPro" id="IPR003385">
    <property type="entry name" value="Glyco_hydro_77"/>
</dbReference>
<evidence type="ECO:0000313" key="12">
    <source>
        <dbReference type="Proteomes" id="UP000235881"/>
    </source>
</evidence>
<evidence type="ECO:0000256" key="7">
    <source>
        <dbReference type="ARBA" id="ARBA00023277"/>
    </source>
</evidence>
<evidence type="ECO:0000313" key="11">
    <source>
        <dbReference type="EMBL" id="PNF76670.1"/>
    </source>
</evidence>
<dbReference type="NCBIfam" id="TIGR00217">
    <property type="entry name" value="malQ"/>
    <property type="match status" value="1"/>
</dbReference>
<dbReference type="GO" id="GO:0004134">
    <property type="term" value="F:4-alpha-glucanotransferase activity"/>
    <property type="evidence" value="ECO:0007669"/>
    <property type="project" value="UniProtKB-EC"/>
</dbReference>
<evidence type="ECO:0000256" key="6">
    <source>
        <dbReference type="ARBA" id="ARBA00022679"/>
    </source>
</evidence>
<gene>
    <name evidence="11" type="primary">malQ</name>
    <name evidence="11" type="ORF">CXK95_09680</name>
</gene>
<evidence type="ECO:0000256" key="10">
    <source>
        <dbReference type="RuleBase" id="RU361207"/>
    </source>
</evidence>
<dbReference type="Gene3D" id="3.20.20.80">
    <property type="entry name" value="Glycosidases"/>
    <property type="match status" value="1"/>
</dbReference>
<dbReference type="EMBL" id="POUK01000003">
    <property type="protein sequence ID" value="PNF76670.1"/>
    <property type="molecule type" value="Genomic_DNA"/>
</dbReference>
<dbReference type="AlphaFoldDB" id="A0A8E2QEG7"/>
<dbReference type="InterPro" id="IPR017853">
    <property type="entry name" value="GH"/>
</dbReference>
<keyword evidence="12" id="KW-1185">Reference proteome</keyword>
<evidence type="ECO:0000256" key="5">
    <source>
        <dbReference type="ARBA" id="ARBA00022676"/>
    </source>
</evidence>
<keyword evidence="5 10" id="KW-0328">Glycosyltransferase</keyword>
<dbReference type="SUPFAM" id="SSF51445">
    <property type="entry name" value="(Trans)glycosidases"/>
    <property type="match status" value="1"/>
</dbReference>
<evidence type="ECO:0000256" key="4">
    <source>
        <dbReference type="ARBA" id="ARBA00020295"/>
    </source>
</evidence>